<proteinExistence type="predicted"/>
<dbReference type="SUPFAM" id="SSF52151">
    <property type="entry name" value="FabD/lysophospholipase-like"/>
    <property type="match status" value="1"/>
</dbReference>
<keyword evidence="6" id="KW-1185">Reference proteome</keyword>
<dbReference type="PANTHER" id="PTHR12406">
    <property type="entry name" value="CALCIUM-INDEPENDENT PHOSPHOLIPASE A2 IPLA2 -RELATED"/>
    <property type="match status" value="1"/>
</dbReference>
<keyword evidence="1 2" id="KW-0443">Lipid metabolism</keyword>
<feature type="short sequence motif" description="DGA/G" evidence="2">
    <location>
        <begin position="255"/>
        <end position="257"/>
    </location>
</feature>
<reference evidence="5" key="2">
    <citation type="submission" date="2022-06" db="UniProtKB">
        <authorList>
            <consortium name="EnsemblMetazoa"/>
        </authorList>
    </citation>
    <scope>IDENTIFICATION</scope>
    <source>
        <strain evidence="5">DF5081</strain>
    </source>
</reference>
<evidence type="ECO:0000313" key="6">
    <source>
        <dbReference type="Proteomes" id="UP000005237"/>
    </source>
</evidence>
<dbReference type="GO" id="GO:0004806">
    <property type="term" value="F:triacylglycerol lipase activity"/>
    <property type="evidence" value="ECO:0007669"/>
    <property type="project" value="TreeGrafter"/>
</dbReference>
<keyword evidence="2" id="KW-0442">Lipid degradation</keyword>
<dbReference type="GO" id="GO:0005811">
    <property type="term" value="C:lipid droplet"/>
    <property type="evidence" value="ECO:0007669"/>
    <property type="project" value="TreeGrafter"/>
</dbReference>
<dbReference type="FunFam" id="3.40.1090.10:FF:000057">
    <property type="entry name" value="Patatin-like phospholipase domain containing 4, isoform CRA_b"/>
    <property type="match status" value="1"/>
</dbReference>
<feature type="region of interest" description="Disordered" evidence="3">
    <location>
        <begin position="32"/>
        <end position="53"/>
    </location>
</feature>
<dbReference type="InterPro" id="IPR033562">
    <property type="entry name" value="PLPL"/>
</dbReference>
<evidence type="ECO:0000256" key="3">
    <source>
        <dbReference type="SAM" id="MobiDB-lite"/>
    </source>
</evidence>
<dbReference type="Pfam" id="PF01734">
    <property type="entry name" value="Patatin"/>
    <property type="match status" value="1"/>
</dbReference>
<reference evidence="6" key="1">
    <citation type="submission" date="2010-08" db="EMBL/GenBank/DDBJ databases">
        <authorList>
            <consortium name="Caenorhabditis japonica Sequencing Consortium"/>
            <person name="Wilson R.K."/>
        </authorList>
    </citation>
    <scope>NUCLEOTIDE SEQUENCE [LARGE SCALE GENOMIC DNA]</scope>
    <source>
        <strain evidence="6">DF5081</strain>
    </source>
</reference>
<dbReference type="InterPro" id="IPR016035">
    <property type="entry name" value="Acyl_Trfase/lysoPLipase"/>
</dbReference>
<dbReference type="PANTHER" id="PTHR12406:SF21">
    <property type="entry name" value="PNPLA DOMAIN-CONTAINING PROTEIN"/>
    <property type="match status" value="1"/>
</dbReference>
<dbReference type="InterPro" id="IPR002641">
    <property type="entry name" value="PNPLA_dom"/>
</dbReference>
<dbReference type="GO" id="GO:0005737">
    <property type="term" value="C:cytoplasm"/>
    <property type="evidence" value="ECO:0007669"/>
    <property type="project" value="TreeGrafter"/>
</dbReference>
<keyword evidence="2" id="KW-0378">Hydrolase</keyword>
<dbReference type="GO" id="GO:0016020">
    <property type="term" value="C:membrane"/>
    <property type="evidence" value="ECO:0007669"/>
    <property type="project" value="TreeGrafter"/>
</dbReference>
<dbReference type="GO" id="GO:0055088">
    <property type="term" value="P:lipid homeostasis"/>
    <property type="evidence" value="ECO:0007669"/>
    <property type="project" value="TreeGrafter"/>
</dbReference>
<dbReference type="OMA" id="LMASCYH"/>
<name>A0A8R1HL62_CAEJA</name>
<dbReference type="Gene3D" id="3.40.1090.10">
    <property type="entry name" value="Cytosolic phospholipase A2 catalytic domain"/>
    <property type="match status" value="1"/>
</dbReference>
<evidence type="ECO:0000259" key="4">
    <source>
        <dbReference type="PROSITE" id="PS51635"/>
    </source>
</evidence>
<dbReference type="GO" id="GO:0019433">
    <property type="term" value="P:triglyceride catabolic process"/>
    <property type="evidence" value="ECO:0007669"/>
    <property type="project" value="TreeGrafter"/>
</dbReference>
<organism evidence="5 6">
    <name type="scientific">Caenorhabditis japonica</name>
    <dbReference type="NCBI Taxonomy" id="281687"/>
    <lineage>
        <taxon>Eukaryota</taxon>
        <taxon>Metazoa</taxon>
        <taxon>Ecdysozoa</taxon>
        <taxon>Nematoda</taxon>
        <taxon>Chromadorea</taxon>
        <taxon>Rhabditida</taxon>
        <taxon>Rhabditina</taxon>
        <taxon>Rhabditomorpha</taxon>
        <taxon>Rhabditoidea</taxon>
        <taxon>Rhabditidae</taxon>
        <taxon>Peloderinae</taxon>
        <taxon>Caenorhabditis</taxon>
    </lineage>
</organism>
<evidence type="ECO:0000256" key="2">
    <source>
        <dbReference type="PROSITE-ProRule" id="PRU01161"/>
    </source>
</evidence>
<feature type="active site" description="Proton acceptor" evidence="2">
    <location>
        <position position="255"/>
    </location>
</feature>
<feature type="active site" description="Nucleophile" evidence="2">
    <location>
        <position position="133"/>
    </location>
</feature>
<dbReference type="EnsemblMetazoa" id="CJA04803.1">
    <property type="protein sequence ID" value="CJA04803.1"/>
    <property type="gene ID" value="WBGene00124006"/>
</dbReference>
<sequence>MANGMKIHFSDLNNLLITFANLEHKRCTAGVDHDISPDTSSSSSSSESESEKRIGKIPIPLRLSRDPANRTPLKGNLHSDHNNNYYVAVDAEKVCLSFGGCGFLGSYQFGAAKMIHEHGKELMKRVTRFAGCSSGSLVATLLFLNPEKISVAVEEIYKMADKVNEAPLGAMTPGFTIGDKLRAIVEQFIPDDISIIEDKLFVSATKLKDWSNVLMSKFDNKKDLIDCLMASCYHPMYSKGLSGKAPIIKGERYIDGGYSNILPEFLDCRTVSVTAFAGDADVCPAEKSALFNDRMFAFFNQNMKLTLSNAKRLSNSLFPPTRDVLQQYFQAGSADAEKLLRSSGMYT</sequence>
<dbReference type="PROSITE" id="PS51635">
    <property type="entry name" value="PNPLA"/>
    <property type="match status" value="1"/>
</dbReference>
<accession>A0A8R1HL62</accession>
<evidence type="ECO:0000313" key="5">
    <source>
        <dbReference type="EnsemblMetazoa" id="CJA04803.1"/>
    </source>
</evidence>
<feature type="short sequence motif" description="GXSXG" evidence="2">
    <location>
        <begin position="131"/>
        <end position="135"/>
    </location>
</feature>
<evidence type="ECO:0000256" key="1">
    <source>
        <dbReference type="ARBA" id="ARBA00023098"/>
    </source>
</evidence>
<protein>
    <submittedName>
        <fullName evidence="5">PNPLA domain-containing protein</fullName>
    </submittedName>
</protein>
<feature type="domain" description="PNPLA" evidence="4">
    <location>
        <begin position="96"/>
        <end position="268"/>
    </location>
</feature>
<dbReference type="AlphaFoldDB" id="A0A8R1HL62"/>
<feature type="short sequence motif" description="GXGXXG" evidence="2">
    <location>
        <begin position="100"/>
        <end position="105"/>
    </location>
</feature>
<dbReference type="Proteomes" id="UP000005237">
    <property type="component" value="Unassembled WGS sequence"/>
</dbReference>